<evidence type="ECO:0000313" key="12">
    <source>
        <dbReference type="EMBL" id="JAG13873.1"/>
    </source>
</evidence>
<dbReference type="PANTHER" id="PTHR45832:SF8">
    <property type="entry name" value="PROTEIN KINASE DOMAIN-CONTAINING PROTEIN"/>
    <property type="match status" value="1"/>
</dbReference>
<evidence type="ECO:0000313" key="14">
    <source>
        <dbReference type="EMBL" id="JAQ08720.1"/>
    </source>
</evidence>
<keyword evidence="4 7" id="KW-0547">Nucleotide-binding</keyword>
<evidence type="ECO:0000256" key="6">
    <source>
        <dbReference type="ARBA" id="ARBA00022840"/>
    </source>
</evidence>
<dbReference type="GO" id="GO:0005524">
    <property type="term" value="F:ATP binding"/>
    <property type="evidence" value="ECO:0007669"/>
    <property type="project" value="UniProtKB-UniRule"/>
</dbReference>
<dbReference type="EMBL" id="GBHO01029731">
    <property type="protein sequence ID" value="JAG13873.1"/>
    <property type="molecule type" value="Transcribed_RNA"/>
</dbReference>
<feature type="compositionally biased region" description="Polar residues" evidence="8">
    <location>
        <begin position="143"/>
        <end position="152"/>
    </location>
</feature>
<dbReference type="SUPFAM" id="SSF56112">
    <property type="entry name" value="Protein kinase-like (PK-like)"/>
    <property type="match status" value="1"/>
</dbReference>
<reference evidence="13" key="2">
    <citation type="submission" date="2014-07" db="EMBL/GenBank/DDBJ databases">
        <authorList>
            <person name="Hull J."/>
        </authorList>
    </citation>
    <scope>NUCLEOTIDE SEQUENCE</scope>
</reference>
<evidence type="ECO:0000313" key="11">
    <source>
        <dbReference type="EMBL" id="JAG13872.1"/>
    </source>
</evidence>
<evidence type="ECO:0000256" key="5">
    <source>
        <dbReference type="ARBA" id="ARBA00022777"/>
    </source>
</evidence>
<accession>A0A0A9X9U8</accession>
<dbReference type="EMBL" id="GDHC01009909">
    <property type="protein sequence ID" value="JAQ08720.1"/>
    <property type="molecule type" value="Transcribed_RNA"/>
</dbReference>
<evidence type="ECO:0000256" key="7">
    <source>
        <dbReference type="PROSITE-ProRule" id="PRU10141"/>
    </source>
</evidence>
<sequence>MFAKKKRKPQISPPTNFEHRVHTGFDKREGKFVGLPLQWASIVGNNQILKSTNRPLPLVDPSEITPTEILDLKTIVRGHDVVRPPGHREEPGTTTGGGIPKTSHVARSNSLRSSSPPSRRRPPRSNIPPALPEGQMLNLYPAQPSNGMQMNASAEWRGGPPPPPYQMQPQQNGNIPIQGNNGGVRLPDHNQNTSKPPLNGGPPPSIQTSLAKQSTHHDQQRISHEQFRAALELVVCPGDPRDRLDQLMMIGEGSTGTVSIAIDRATGRKVAVKKMDLRKQQRRELLFNEVVIMRDYHHPNIVDMYESYLVGDELWVVMEYLEGGALTDIVTHARMDEAQIATVCKQCLKALAYLHSQGVIHRDIKSDSILLAADGRVKLSDFGFCAQVSEELPKRKSLVGTPYWMSPEVISRLLYGPEVDIWSLGIMVIEMVDGEPPFFNEPPLQAMRKIRDMAPPKLKNTHKVSGRLHAFLERLLVRDPGQRATAAELLQHPFLRQAGPPSLLVPLMRASAHTNC</sequence>
<feature type="binding site" evidence="7">
    <location>
        <position position="274"/>
    </location>
    <ligand>
        <name>ATP</name>
        <dbReference type="ChEBI" id="CHEBI:30616"/>
    </ligand>
</feature>
<dbReference type="Gene3D" id="3.90.810.10">
    <property type="entry name" value="CRIB domain"/>
    <property type="match status" value="1"/>
</dbReference>
<feature type="domain" description="Protein kinase" evidence="9">
    <location>
        <begin position="244"/>
        <end position="495"/>
    </location>
</feature>
<dbReference type="CDD" id="cd06648">
    <property type="entry name" value="STKc_PAK_II"/>
    <property type="match status" value="1"/>
</dbReference>
<evidence type="ECO:0000259" key="10">
    <source>
        <dbReference type="PROSITE" id="PS50108"/>
    </source>
</evidence>
<dbReference type="EMBL" id="GBHO01029732">
    <property type="protein sequence ID" value="JAG13872.1"/>
    <property type="molecule type" value="Transcribed_RNA"/>
</dbReference>
<dbReference type="InterPro" id="IPR033923">
    <property type="entry name" value="PAK_BD"/>
</dbReference>
<dbReference type="Gene3D" id="3.30.200.20">
    <property type="entry name" value="Phosphorylase Kinase, domain 1"/>
    <property type="match status" value="1"/>
</dbReference>
<dbReference type="PROSITE" id="PS50011">
    <property type="entry name" value="PROTEIN_KINASE_DOM"/>
    <property type="match status" value="1"/>
</dbReference>
<feature type="compositionally biased region" description="Low complexity" evidence="8">
    <location>
        <begin position="107"/>
        <end position="117"/>
    </location>
</feature>
<feature type="compositionally biased region" description="Basic and acidic residues" evidence="8">
    <location>
        <begin position="80"/>
        <end position="91"/>
    </location>
</feature>
<dbReference type="InterPro" id="IPR000095">
    <property type="entry name" value="CRIB_dom"/>
</dbReference>
<dbReference type="FunFam" id="3.90.810.10:FF:000002">
    <property type="entry name" value="Non-specific serine/threonine protein kinase"/>
    <property type="match status" value="1"/>
</dbReference>
<dbReference type="InterPro" id="IPR011009">
    <property type="entry name" value="Kinase-like_dom_sf"/>
</dbReference>
<feature type="region of interest" description="Disordered" evidence="8">
    <location>
        <begin position="80"/>
        <end position="222"/>
    </location>
</feature>
<dbReference type="FunFam" id="3.30.200.20:FF:000705">
    <property type="entry name" value="Non-specific serine/threonine protein kinase"/>
    <property type="match status" value="1"/>
</dbReference>
<gene>
    <name evidence="13" type="primary">PAK4_0</name>
    <name evidence="14" type="synonym">PAK4</name>
    <name evidence="12" type="synonym">PAK4_1</name>
    <name evidence="11" type="synonym">PAK4_2</name>
    <name evidence="13" type="ORF">CM83_56125</name>
    <name evidence="12" type="ORF">CM83_56126</name>
    <name evidence="11" type="ORF">CM83_56128</name>
    <name evidence="14" type="ORF">g.57624</name>
</gene>
<dbReference type="Pfam" id="PF00786">
    <property type="entry name" value="PBD"/>
    <property type="match status" value="1"/>
</dbReference>
<evidence type="ECO:0000259" key="9">
    <source>
        <dbReference type="PROSITE" id="PS50011"/>
    </source>
</evidence>
<evidence type="ECO:0000256" key="8">
    <source>
        <dbReference type="SAM" id="MobiDB-lite"/>
    </source>
</evidence>
<name>A0A0A9X9U8_LYGHE</name>
<evidence type="ECO:0000256" key="2">
    <source>
        <dbReference type="ARBA" id="ARBA00022527"/>
    </source>
</evidence>
<keyword evidence="3" id="KW-0808">Transferase</keyword>
<protein>
    <recommendedName>
        <fullName evidence="1">non-specific serine/threonine protein kinase</fullName>
        <ecNumber evidence="1">2.7.11.1</ecNumber>
    </recommendedName>
</protein>
<dbReference type="Gene3D" id="1.10.510.10">
    <property type="entry name" value="Transferase(Phosphotransferase) domain 1"/>
    <property type="match status" value="1"/>
</dbReference>
<dbReference type="PANTHER" id="PTHR45832">
    <property type="entry name" value="SERINE/THREONINE-PROTEIN KINASE SAMKA-RELATED-RELATED"/>
    <property type="match status" value="1"/>
</dbReference>
<dbReference type="EC" id="2.7.11.1" evidence="1"/>
<feature type="compositionally biased region" description="Low complexity" evidence="8">
    <location>
        <begin position="167"/>
        <end position="179"/>
    </location>
</feature>
<dbReference type="SMART" id="SM00285">
    <property type="entry name" value="PBD"/>
    <property type="match status" value="1"/>
</dbReference>
<proteinExistence type="predicted"/>
<reference evidence="14" key="3">
    <citation type="journal article" date="2016" name="Gigascience">
        <title>De novo construction of an expanded transcriptome assembly for the western tarnished plant bug, Lygus hesperus.</title>
        <authorList>
            <person name="Tassone E.E."/>
            <person name="Geib S.M."/>
            <person name="Hall B."/>
            <person name="Fabrick J.A."/>
            <person name="Brent C.S."/>
            <person name="Hull J.J."/>
        </authorList>
    </citation>
    <scope>NUCLEOTIDE SEQUENCE</scope>
</reference>
<dbReference type="InterPro" id="IPR051931">
    <property type="entry name" value="PAK3-like"/>
</dbReference>
<keyword evidence="6 7" id="KW-0067">ATP-binding</keyword>
<dbReference type="CDD" id="cd01093">
    <property type="entry name" value="CRIB_PAK_like"/>
    <property type="match status" value="1"/>
</dbReference>
<evidence type="ECO:0000256" key="4">
    <source>
        <dbReference type="ARBA" id="ARBA00022741"/>
    </source>
</evidence>
<dbReference type="Pfam" id="PF00069">
    <property type="entry name" value="Pkinase"/>
    <property type="match status" value="1"/>
</dbReference>
<feature type="domain" description="CRIB" evidence="10">
    <location>
        <begin position="11"/>
        <end position="24"/>
    </location>
</feature>
<evidence type="ECO:0000256" key="1">
    <source>
        <dbReference type="ARBA" id="ARBA00012513"/>
    </source>
</evidence>
<dbReference type="GO" id="GO:0004674">
    <property type="term" value="F:protein serine/threonine kinase activity"/>
    <property type="evidence" value="ECO:0007669"/>
    <property type="project" value="UniProtKB-KW"/>
</dbReference>
<dbReference type="FunFam" id="1.10.510.10:FF:000073">
    <property type="entry name" value="Non-specific serine/threonine protein kinase"/>
    <property type="match status" value="1"/>
</dbReference>
<dbReference type="PROSITE" id="PS00107">
    <property type="entry name" value="PROTEIN_KINASE_ATP"/>
    <property type="match status" value="1"/>
</dbReference>
<keyword evidence="5 13" id="KW-0418">Kinase</keyword>
<dbReference type="AlphaFoldDB" id="A0A0A9X9U8"/>
<dbReference type="PROSITE" id="PS50108">
    <property type="entry name" value="CRIB"/>
    <property type="match status" value="1"/>
</dbReference>
<evidence type="ECO:0000256" key="3">
    <source>
        <dbReference type="ARBA" id="ARBA00022679"/>
    </source>
</evidence>
<reference evidence="13" key="1">
    <citation type="journal article" date="2014" name="PLoS ONE">
        <title>Transcriptome-Based Identification of ABC Transporters in the Western Tarnished Plant Bug Lygus hesperus.</title>
        <authorList>
            <person name="Hull J.J."/>
            <person name="Chaney K."/>
            <person name="Geib S.M."/>
            <person name="Fabrick J.A."/>
            <person name="Brent C.S."/>
            <person name="Walsh D."/>
            <person name="Lavine L.C."/>
        </authorList>
    </citation>
    <scope>NUCLEOTIDE SEQUENCE</scope>
</reference>
<dbReference type="InterPro" id="IPR036936">
    <property type="entry name" value="CRIB_dom_sf"/>
</dbReference>
<dbReference type="InterPro" id="IPR000719">
    <property type="entry name" value="Prot_kinase_dom"/>
</dbReference>
<dbReference type="InterPro" id="IPR017441">
    <property type="entry name" value="Protein_kinase_ATP_BS"/>
</dbReference>
<organism evidence="13">
    <name type="scientific">Lygus hesperus</name>
    <name type="common">Western plant bug</name>
    <dbReference type="NCBI Taxonomy" id="30085"/>
    <lineage>
        <taxon>Eukaryota</taxon>
        <taxon>Metazoa</taxon>
        <taxon>Ecdysozoa</taxon>
        <taxon>Arthropoda</taxon>
        <taxon>Hexapoda</taxon>
        <taxon>Insecta</taxon>
        <taxon>Pterygota</taxon>
        <taxon>Neoptera</taxon>
        <taxon>Paraneoptera</taxon>
        <taxon>Hemiptera</taxon>
        <taxon>Heteroptera</taxon>
        <taxon>Panheteroptera</taxon>
        <taxon>Cimicomorpha</taxon>
        <taxon>Miridae</taxon>
        <taxon>Mirini</taxon>
        <taxon>Lygus</taxon>
    </lineage>
</organism>
<evidence type="ECO:0000313" key="13">
    <source>
        <dbReference type="EMBL" id="JAG13875.1"/>
    </source>
</evidence>
<dbReference type="EMBL" id="GBHO01029729">
    <property type="protein sequence ID" value="JAG13875.1"/>
    <property type="molecule type" value="Transcribed_RNA"/>
</dbReference>
<keyword evidence="2" id="KW-0723">Serine/threonine-protein kinase</keyword>
<feature type="region of interest" description="Disordered" evidence="8">
    <location>
        <begin position="1"/>
        <end position="20"/>
    </location>
</feature>